<proteinExistence type="predicted"/>
<dbReference type="Pfam" id="PF00460">
    <property type="entry name" value="Flg_bb_rod"/>
    <property type="match status" value="1"/>
</dbReference>
<accession>A0A011TD03</accession>
<dbReference type="Proteomes" id="UP000294958">
    <property type="component" value="Unassembled WGS sequence"/>
</dbReference>
<keyword evidence="6" id="KW-1185">Reference proteome</keyword>
<name>A0A011TD03_9HYPH</name>
<dbReference type="GO" id="GO:0009425">
    <property type="term" value="C:bacterial-type flagellum basal body"/>
    <property type="evidence" value="ECO:0007669"/>
    <property type="project" value="UniProtKB-SubCell"/>
</dbReference>
<keyword evidence="3" id="KW-0282">Flagellum</keyword>
<evidence type="ECO:0000313" key="3">
    <source>
        <dbReference type="EMBL" id="EXL09504.1"/>
    </source>
</evidence>
<dbReference type="EMBL" id="JENY01000006">
    <property type="protein sequence ID" value="EXL09504.1"/>
    <property type="molecule type" value="Genomic_DNA"/>
</dbReference>
<dbReference type="Proteomes" id="UP000019849">
    <property type="component" value="Unassembled WGS sequence"/>
</dbReference>
<dbReference type="InterPro" id="IPR001444">
    <property type="entry name" value="Flag_bb_rod_N"/>
</dbReference>
<evidence type="ECO:0000313" key="4">
    <source>
        <dbReference type="EMBL" id="TDR34247.1"/>
    </source>
</evidence>
<dbReference type="AlphaFoldDB" id="A0A011TD03"/>
<comment type="caution">
    <text evidence="3">The sequence shown here is derived from an EMBL/GenBank/DDBJ whole genome shotgun (WGS) entry which is preliminary data.</text>
</comment>
<reference evidence="3 5" key="1">
    <citation type="submission" date="2014-02" db="EMBL/GenBank/DDBJ databases">
        <title>Aquamicrobium defluvii Genome sequencing.</title>
        <authorList>
            <person name="Wang X."/>
        </authorList>
    </citation>
    <scope>NUCLEOTIDE SEQUENCE [LARGE SCALE GENOMIC DNA]</scope>
    <source>
        <strain evidence="3 5">W13Z1</strain>
    </source>
</reference>
<keyword evidence="3" id="KW-0969">Cilium</keyword>
<dbReference type="EMBL" id="SNZF01000015">
    <property type="protein sequence ID" value="TDR34247.1"/>
    <property type="molecule type" value="Genomic_DNA"/>
</dbReference>
<dbReference type="NCBIfam" id="NF004653">
    <property type="entry name" value="PRK06003.1"/>
    <property type="match status" value="1"/>
</dbReference>
<gene>
    <name evidence="3" type="primary">flgB</name>
    <name evidence="3" type="ORF">BG36_20385</name>
    <name evidence="4" type="ORF">DES43_11515</name>
</gene>
<organism evidence="3 5">
    <name type="scientific">Aquamicrobium defluvii</name>
    <dbReference type="NCBI Taxonomy" id="69279"/>
    <lineage>
        <taxon>Bacteria</taxon>
        <taxon>Pseudomonadati</taxon>
        <taxon>Pseudomonadota</taxon>
        <taxon>Alphaproteobacteria</taxon>
        <taxon>Hyphomicrobiales</taxon>
        <taxon>Phyllobacteriaceae</taxon>
        <taxon>Aquamicrobium</taxon>
    </lineage>
</organism>
<dbReference type="eggNOG" id="COG1815">
    <property type="taxonomic scope" value="Bacteria"/>
</dbReference>
<dbReference type="RefSeq" id="WP_035024215.1">
    <property type="nucleotide sequence ID" value="NZ_KK073880.1"/>
</dbReference>
<protein>
    <submittedName>
        <fullName evidence="3 4">Flagellar basal body rod protein FlgB</fullName>
    </submittedName>
</protein>
<reference evidence="4 6" key="2">
    <citation type="submission" date="2019-03" db="EMBL/GenBank/DDBJ databases">
        <title>Genomic Encyclopedia of Type Strains, Phase IV (KMG-IV): sequencing the most valuable type-strain genomes for metagenomic binning, comparative biology and taxonomic classification.</title>
        <authorList>
            <person name="Goeker M."/>
        </authorList>
    </citation>
    <scope>NUCLEOTIDE SEQUENCE [LARGE SCALE GENOMIC DNA]</scope>
    <source>
        <strain evidence="4 6">DSM 11603</strain>
    </source>
</reference>
<dbReference type="OrthoDB" id="9788334at2"/>
<comment type="subcellular location">
    <subcellularLocation>
        <location evidence="1">Bacterial flagellum basal body</location>
    </subcellularLocation>
</comment>
<evidence type="ECO:0000313" key="6">
    <source>
        <dbReference type="Proteomes" id="UP000294958"/>
    </source>
</evidence>
<evidence type="ECO:0000256" key="1">
    <source>
        <dbReference type="ARBA" id="ARBA00004117"/>
    </source>
</evidence>
<dbReference type="HOGENOM" id="CLU_125463_2_0_5"/>
<keyword evidence="3" id="KW-0966">Cell projection</keyword>
<evidence type="ECO:0000259" key="2">
    <source>
        <dbReference type="Pfam" id="PF00460"/>
    </source>
</evidence>
<sequence length="126" mass="13720">MEPVNLFDLATRQSQWLAVRQTAIAGNVANANTPGYLAHDVEPFERVLERTTVSLNATQQGHLGFGASEAAFRTRAQEFDGAVMPSKNTVVMETELMKAGEVRRAFELNTAIVKAFHGMLLAVSKG</sequence>
<feature type="domain" description="Flagellar basal body rod protein N-terminal" evidence="2">
    <location>
        <begin position="18"/>
        <end position="36"/>
    </location>
</feature>
<evidence type="ECO:0000313" key="5">
    <source>
        <dbReference type="Proteomes" id="UP000019849"/>
    </source>
</evidence>
<dbReference type="STRING" id="69279.BG36_20385"/>
<dbReference type="PATRIC" id="fig|69279.3.peg.1015"/>